<sequence length="13" mass="1552">MLSIVYYVNPLHC</sequence>
<name>A0A0E9S093_ANGAN</name>
<reference evidence="1" key="2">
    <citation type="journal article" date="2015" name="Fish Shellfish Immunol.">
        <title>Early steps in the European eel (Anguilla anguilla)-Vibrio vulnificus interaction in the gills: Role of the RtxA13 toxin.</title>
        <authorList>
            <person name="Callol A."/>
            <person name="Pajuelo D."/>
            <person name="Ebbesson L."/>
            <person name="Teles M."/>
            <person name="MacKenzie S."/>
            <person name="Amaro C."/>
        </authorList>
    </citation>
    <scope>NUCLEOTIDE SEQUENCE</scope>
</reference>
<organism evidence="1">
    <name type="scientific">Anguilla anguilla</name>
    <name type="common">European freshwater eel</name>
    <name type="synonym">Muraena anguilla</name>
    <dbReference type="NCBI Taxonomy" id="7936"/>
    <lineage>
        <taxon>Eukaryota</taxon>
        <taxon>Metazoa</taxon>
        <taxon>Chordata</taxon>
        <taxon>Craniata</taxon>
        <taxon>Vertebrata</taxon>
        <taxon>Euteleostomi</taxon>
        <taxon>Actinopterygii</taxon>
        <taxon>Neopterygii</taxon>
        <taxon>Teleostei</taxon>
        <taxon>Anguilliformes</taxon>
        <taxon>Anguillidae</taxon>
        <taxon>Anguilla</taxon>
    </lineage>
</organism>
<dbReference type="EMBL" id="GBXM01073975">
    <property type="protein sequence ID" value="JAH34602.1"/>
    <property type="molecule type" value="Transcribed_RNA"/>
</dbReference>
<evidence type="ECO:0000313" key="1">
    <source>
        <dbReference type="EMBL" id="JAH34602.1"/>
    </source>
</evidence>
<proteinExistence type="predicted"/>
<reference evidence="1" key="1">
    <citation type="submission" date="2014-11" db="EMBL/GenBank/DDBJ databases">
        <authorList>
            <person name="Amaro Gonzalez C."/>
        </authorList>
    </citation>
    <scope>NUCLEOTIDE SEQUENCE</scope>
</reference>
<accession>A0A0E9S093</accession>
<protein>
    <submittedName>
        <fullName evidence="1">Uncharacterized protein</fullName>
    </submittedName>
</protein>